<keyword evidence="9" id="KW-0325">Glycoprotein</keyword>
<dbReference type="CDD" id="cd22842">
    <property type="entry name" value="Gal_Rha_Lectin_BGal"/>
    <property type="match status" value="1"/>
</dbReference>
<accession>A0A835R927</accession>
<dbReference type="InterPro" id="IPR017853">
    <property type="entry name" value="GH"/>
</dbReference>
<comment type="similarity">
    <text evidence="3 12">Belongs to the glycosyl hydrolase 35 family.</text>
</comment>
<comment type="catalytic activity">
    <reaction evidence="1 11">
        <text>Hydrolysis of terminal non-reducing beta-D-galactose residues in beta-D-galactosides.</text>
        <dbReference type="EC" id="3.2.1.23"/>
    </reaction>
</comment>
<evidence type="ECO:0000256" key="7">
    <source>
        <dbReference type="ARBA" id="ARBA00022729"/>
    </source>
</evidence>
<dbReference type="PROSITE" id="PS01182">
    <property type="entry name" value="GLYCOSYL_HYDROL_F35"/>
    <property type="match status" value="1"/>
</dbReference>
<evidence type="ECO:0000256" key="3">
    <source>
        <dbReference type="ARBA" id="ARBA00009809"/>
    </source>
</evidence>
<evidence type="ECO:0000256" key="10">
    <source>
        <dbReference type="ARBA" id="ARBA00023295"/>
    </source>
</evidence>
<dbReference type="Pfam" id="PF17834">
    <property type="entry name" value="GHD"/>
    <property type="match status" value="1"/>
</dbReference>
<evidence type="ECO:0000259" key="14">
    <source>
        <dbReference type="Pfam" id="PF01301"/>
    </source>
</evidence>
<dbReference type="GO" id="GO:0004565">
    <property type="term" value="F:beta-galactosidase activity"/>
    <property type="evidence" value="ECO:0007669"/>
    <property type="project" value="UniProtKB-EC"/>
</dbReference>
<keyword evidence="6" id="KW-0964">Secreted</keyword>
<evidence type="ECO:0000256" key="1">
    <source>
        <dbReference type="ARBA" id="ARBA00001412"/>
    </source>
</evidence>
<evidence type="ECO:0000256" key="5">
    <source>
        <dbReference type="ARBA" id="ARBA00022523"/>
    </source>
</evidence>
<keyword evidence="10 11" id="KW-0326">Glycosidase</keyword>
<feature type="signal peptide" evidence="13">
    <location>
        <begin position="1"/>
        <end position="22"/>
    </location>
</feature>
<dbReference type="Gene3D" id="2.60.120.260">
    <property type="entry name" value="Galactose-binding domain-like"/>
    <property type="match status" value="1"/>
</dbReference>
<keyword evidence="5" id="KW-0052">Apoplast</keyword>
<evidence type="ECO:0000313" key="18">
    <source>
        <dbReference type="Proteomes" id="UP000636800"/>
    </source>
</evidence>
<evidence type="ECO:0000256" key="6">
    <source>
        <dbReference type="ARBA" id="ARBA00022525"/>
    </source>
</evidence>
<proteinExistence type="inferred from homology"/>
<dbReference type="Pfam" id="PF21467">
    <property type="entry name" value="BetaGal_gal-bd"/>
    <property type="match status" value="1"/>
</dbReference>
<dbReference type="FunFam" id="3.20.20.80:FF:000098">
    <property type="entry name" value="Beta-galactosidase"/>
    <property type="match status" value="1"/>
</dbReference>
<keyword evidence="8 11" id="KW-0378">Hydrolase</keyword>
<evidence type="ECO:0000256" key="4">
    <source>
        <dbReference type="ARBA" id="ARBA00012756"/>
    </source>
</evidence>
<dbReference type="SUPFAM" id="SSF51445">
    <property type="entry name" value="(Trans)glycosidases"/>
    <property type="match status" value="1"/>
</dbReference>
<dbReference type="Proteomes" id="UP000636800">
    <property type="component" value="Unassembled WGS sequence"/>
</dbReference>
<reference evidence="17 18" key="1">
    <citation type="journal article" date="2020" name="Nat. Food">
        <title>A phased Vanilla planifolia genome enables genetic improvement of flavour and production.</title>
        <authorList>
            <person name="Hasing T."/>
            <person name="Tang H."/>
            <person name="Brym M."/>
            <person name="Khazi F."/>
            <person name="Huang T."/>
            <person name="Chambers A.H."/>
        </authorList>
    </citation>
    <scope>NUCLEOTIDE SEQUENCE [LARGE SCALE GENOMIC DNA]</scope>
    <source>
        <tissue evidence="17">Leaf</tissue>
    </source>
</reference>
<dbReference type="PANTHER" id="PTHR23421">
    <property type="entry name" value="BETA-GALACTOSIDASE RELATED"/>
    <property type="match status" value="1"/>
</dbReference>
<name>A0A835R927_VANPL</name>
<dbReference type="InterPro" id="IPR041392">
    <property type="entry name" value="GHD"/>
</dbReference>
<organism evidence="17 18">
    <name type="scientific">Vanilla planifolia</name>
    <name type="common">Vanilla</name>
    <dbReference type="NCBI Taxonomy" id="51239"/>
    <lineage>
        <taxon>Eukaryota</taxon>
        <taxon>Viridiplantae</taxon>
        <taxon>Streptophyta</taxon>
        <taxon>Embryophyta</taxon>
        <taxon>Tracheophyta</taxon>
        <taxon>Spermatophyta</taxon>
        <taxon>Magnoliopsida</taxon>
        <taxon>Liliopsida</taxon>
        <taxon>Asparagales</taxon>
        <taxon>Orchidaceae</taxon>
        <taxon>Vanilloideae</taxon>
        <taxon>Vanilleae</taxon>
        <taxon>Vanilla</taxon>
    </lineage>
</organism>
<evidence type="ECO:0000256" key="2">
    <source>
        <dbReference type="ARBA" id="ARBA00004271"/>
    </source>
</evidence>
<dbReference type="FunFam" id="2.60.120.260:FF:000142">
    <property type="entry name" value="Beta-galactosidase"/>
    <property type="match status" value="1"/>
</dbReference>
<dbReference type="Pfam" id="PF01301">
    <property type="entry name" value="Glyco_hydro_35"/>
    <property type="match status" value="1"/>
</dbReference>
<feature type="chain" id="PRO_5032708033" description="Beta-galactosidase" evidence="13">
    <location>
        <begin position="23"/>
        <end position="1053"/>
    </location>
</feature>
<keyword evidence="18" id="KW-1185">Reference proteome</keyword>
<dbReference type="InterPro" id="IPR019801">
    <property type="entry name" value="Glyco_hydro_35_CS"/>
</dbReference>
<comment type="caution">
    <text evidence="17">The sequence shown here is derived from an EMBL/GenBank/DDBJ whole genome shotgun (WGS) entry which is preliminary data.</text>
</comment>
<gene>
    <name evidence="17" type="ORF">HPP92_008563</name>
</gene>
<dbReference type="AlphaFoldDB" id="A0A835R927"/>
<feature type="domain" description="Glycoside hydrolase 35 catalytic" evidence="14">
    <location>
        <begin position="36"/>
        <end position="338"/>
    </location>
</feature>
<evidence type="ECO:0000259" key="15">
    <source>
        <dbReference type="Pfam" id="PF17834"/>
    </source>
</evidence>
<evidence type="ECO:0000256" key="13">
    <source>
        <dbReference type="SAM" id="SignalP"/>
    </source>
</evidence>
<evidence type="ECO:0000256" key="11">
    <source>
        <dbReference type="RuleBase" id="RU000675"/>
    </source>
</evidence>
<evidence type="ECO:0000256" key="8">
    <source>
        <dbReference type="ARBA" id="ARBA00022801"/>
    </source>
</evidence>
<keyword evidence="7 13" id="KW-0732">Signal</keyword>
<dbReference type="InterPro" id="IPR031330">
    <property type="entry name" value="Gly_Hdrlase_35_cat"/>
</dbReference>
<dbReference type="GO" id="GO:0048046">
    <property type="term" value="C:apoplast"/>
    <property type="evidence" value="ECO:0007669"/>
    <property type="project" value="UniProtKB-SubCell"/>
</dbReference>
<comment type="subcellular location">
    <subcellularLocation>
        <location evidence="2">Secreted</location>
        <location evidence="2">Extracellular space</location>
        <location evidence="2">Apoplast</location>
    </subcellularLocation>
</comment>
<evidence type="ECO:0000256" key="12">
    <source>
        <dbReference type="RuleBase" id="RU003679"/>
    </source>
</evidence>
<evidence type="ECO:0000313" key="17">
    <source>
        <dbReference type="EMBL" id="KAG0484484.1"/>
    </source>
</evidence>
<dbReference type="InterPro" id="IPR001944">
    <property type="entry name" value="Glycoside_Hdrlase_35"/>
</dbReference>
<dbReference type="GO" id="GO:0005975">
    <property type="term" value="P:carbohydrate metabolic process"/>
    <property type="evidence" value="ECO:0007669"/>
    <property type="project" value="InterPro"/>
</dbReference>
<protein>
    <recommendedName>
        <fullName evidence="4 11">Beta-galactosidase</fullName>
        <ecNumber evidence="4 11">3.2.1.23</ecNumber>
    </recommendedName>
</protein>
<feature type="domain" description="Beta-galactosidase galactose-binding" evidence="16">
    <location>
        <begin position="582"/>
        <end position="667"/>
    </location>
</feature>
<dbReference type="SUPFAM" id="SSF49785">
    <property type="entry name" value="Galactose-binding domain-like"/>
    <property type="match status" value="1"/>
</dbReference>
<evidence type="ECO:0000259" key="16">
    <source>
        <dbReference type="Pfam" id="PF21467"/>
    </source>
</evidence>
<dbReference type="InterPro" id="IPR008979">
    <property type="entry name" value="Galactose-bd-like_sf"/>
</dbReference>
<dbReference type="EMBL" id="JADCNL010000004">
    <property type="protein sequence ID" value="KAG0484484.1"/>
    <property type="molecule type" value="Genomic_DNA"/>
</dbReference>
<dbReference type="PRINTS" id="PR00742">
    <property type="entry name" value="GLHYDRLASE35"/>
</dbReference>
<evidence type="ECO:0000256" key="9">
    <source>
        <dbReference type="ARBA" id="ARBA00023180"/>
    </source>
</evidence>
<feature type="domain" description="Beta-galactosidase beta-sandwich" evidence="15">
    <location>
        <begin position="364"/>
        <end position="419"/>
    </location>
</feature>
<sequence length="1053" mass="116335">MDAKKMAACVLLLVAFSLLSSSFVTSTQVSYNGRAIVINGQRRVLFSGSIHYPRSTPEMWPELIRKAKEGGLDAIETYVFWNAHEPQRRQYNFDGNLDIVRFIKEIQNAGLYAVVRIGPYVCAEWDYGGLPAWLRHVPGLQMRTNNQPFENEMKTFTTLIVDMFKNERLLAPQGGPIILTQIENEYGNIQDPYGDDGKLYIKWCALFAESLNVGVPWVMCQQSDAPSPMINTCNGFYCNDFAPNNVGSPKMWTENWTGWFKAWDKPDPHRLAQDLAFAVARFFQSSGTFQNYYMYHGGTNFGRSSGGPYVTTTYDYDAPLDEYGNIRQPKWGHLKELHLSIKKMENALTYGSAKTTELGNGLSATKFSGTGVVPGCLLANKNTTADATMEFEGTKYFLPAWSISVLPDCKQEVYNTAKVNVQTSIMVKKQNQAEDESKGLVWSWRRENLTAPLLGLDADFTVNKLNEQVLSTADASSEYAQNGQYAFVFEKEVNFQAGRNNISLLSATVGLQNYGAFYELMPTGIAGGPVQLIGNKNDNIDLSSNNWSYKIGLIGEKQQVYLDNSTSAWKSTGMLPTKLPFTWYKTTFQAPLGSDTVVVDLLGMGKGAAWVNGQNIGRFWPNYNASQDGCHPCDYRGTFQSDSCQTGCGEPAQRWYHVPRSFLKSGEPNTLVLFEEAGGDPNQVNFQTVTVGTMCANVTEGKTLTLSCEGSHSIDDVEFASFGDPEGECGSFEVGSCDADGVLALVKQEIDRNLLSQIRVPWSTQQELVLIRNTEGRKLSLVYLQSNGRQAFLLLPFEDRLCVRLQSLLPFPESSPTIPLSWLTHAVQLLSSILADAAEHFSDHSLSPSDRSAIVAYLDPTIRLLDACNSISSAAERHLSDLLRLRLAISHLSLCDVLPPLSERVHRARRLLSEWENRGAGEEVSGLIPPPSPRGTLSAVQSVIYAVEAVSCLVIAAVASVFGGVGSGALQEIPSEVEAIEWRVRKLSAFIDGAKDGEDAARMRSALLGVERAEEKLTADLENLSKALDGMFRSAMHIRSAALQILRVDQQNV</sequence>
<dbReference type="InterPro" id="IPR048913">
    <property type="entry name" value="BetaGal_gal-bd"/>
</dbReference>
<dbReference type="Gene3D" id="3.20.20.80">
    <property type="entry name" value="Glycosidases"/>
    <property type="match status" value="1"/>
</dbReference>
<dbReference type="EC" id="3.2.1.23" evidence="4 11"/>